<gene>
    <name evidence="6" type="ORF">J4H85_02145</name>
</gene>
<keyword evidence="7" id="KW-1185">Reference proteome</keyword>
<dbReference type="InterPro" id="IPR001173">
    <property type="entry name" value="Glyco_trans_2-like"/>
</dbReference>
<feature type="domain" description="Glycosyltransferase 2-like" evidence="5">
    <location>
        <begin position="12"/>
        <end position="174"/>
    </location>
</feature>
<accession>A0A939QBN5</accession>
<dbReference type="InterPro" id="IPR029044">
    <property type="entry name" value="Nucleotide-diphossugar_trans"/>
</dbReference>
<dbReference type="PANTHER" id="PTHR43179:SF12">
    <property type="entry name" value="GALACTOFURANOSYLTRANSFERASE GLFT2"/>
    <property type="match status" value="1"/>
</dbReference>
<sequence>MDDRGGLPSVVVAIPTFRRPDRLADLLEGLPPRLAEAAMLGACRVLVIDNDPDGSAEAVARAAPDALDLTYVREDVPGIAAARSRALAESAPDDLLAFIDDDEVPEPHWLSALLETREREGAAAVMGRVVTRFPDDVDPWVRAGGYFHRPSRATGTRLSIAATGNLLLDLRVVRRLGIDFDDRLGLAGGEDSVFTRELVRRGGTIVWCEESVAIDHIDPDRLTRRALLRRAFAHGNVEARIRLAEAAESTRPARWGVTLRVLVRGTARVVLGAARAGVGRLTRTLAHDARGRRTAHRGAGMLAAARGTMFEEYQR</sequence>
<reference evidence="6" key="1">
    <citation type="submission" date="2021-03" db="EMBL/GenBank/DDBJ databases">
        <title>Leucobacter chromiisoli sp. nov., isolated from chromium-containing soil of chemical plant.</title>
        <authorList>
            <person name="Xu Z."/>
        </authorList>
    </citation>
    <scope>NUCLEOTIDE SEQUENCE</scope>
    <source>
        <strain evidence="6">K 70/01</strain>
    </source>
</reference>
<name>A0A939QBN5_9MICO</name>
<dbReference type="EMBL" id="JAGFBF010000001">
    <property type="protein sequence ID" value="MBO2988801.1"/>
    <property type="molecule type" value="Genomic_DNA"/>
</dbReference>
<comment type="caution">
    <text evidence="6">The sequence shown here is derived from an EMBL/GenBank/DDBJ whole genome shotgun (WGS) entry which is preliminary data.</text>
</comment>
<keyword evidence="4" id="KW-0808">Transferase</keyword>
<protein>
    <submittedName>
        <fullName evidence="6">Glycosyltransferase family 2 protein</fullName>
    </submittedName>
</protein>
<dbReference type="Proteomes" id="UP000668403">
    <property type="component" value="Unassembled WGS sequence"/>
</dbReference>
<dbReference type="RefSeq" id="WP_208236441.1">
    <property type="nucleotide sequence ID" value="NZ_BAAAQU010000001.1"/>
</dbReference>
<evidence type="ECO:0000256" key="3">
    <source>
        <dbReference type="ARBA" id="ARBA00022676"/>
    </source>
</evidence>
<dbReference type="CDD" id="cd00761">
    <property type="entry name" value="Glyco_tranf_GTA_type"/>
    <property type="match status" value="1"/>
</dbReference>
<dbReference type="AlphaFoldDB" id="A0A939QBN5"/>
<evidence type="ECO:0000256" key="1">
    <source>
        <dbReference type="ARBA" id="ARBA00004776"/>
    </source>
</evidence>
<evidence type="ECO:0000256" key="4">
    <source>
        <dbReference type="ARBA" id="ARBA00022679"/>
    </source>
</evidence>
<dbReference type="Pfam" id="PF00535">
    <property type="entry name" value="Glycos_transf_2"/>
    <property type="match status" value="1"/>
</dbReference>
<evidence type="ECO:0000313" key="7">
    <source>
        <dbReference type="Proteomes" id="UP000668403"/>
    </source>
</evidence>
<dbReference type="GO" id="GO:0016757">
    <property type="term" value="F:glycosyltransferase activity"/>
    <property type="evidence" value="ECO:0007669"/>
    <property type="project" value="UniProtKB-KW"/>
</dbReference>
<evidence type="ECO:0000259" key="5">
    <source>
        <dbReference type="Pfam" id="PF00535"/>
    </source>
</evidence>
<dbReference type="PANTHER" id="PTHR43179">
    <property type="entry name" value="RHAMNOSYLTRANSFERASE WBBL"/>
    <property type="match status" value="1"/>
</dbReference>
<evidence type="ECO:0000256" key="2">
    <source>
        <dbReference type="ARBA" id="ARBA00006739"/>
    </source>
</evidence>
<organism evidence="6 7">
    <name type="scientific">Leucobacter tardus</name>
    <dbReference type="NCBI Taxonomy" id="501483"/>
    <lineage>
        <taxon>Bacteria</taxon>
        <taxon>Bacillati</taxon>
        <taxon>Actinomycetota</taxon>
        <taxon>Actinomycetes</taxon>
        <taxon>Micrococcales</taxon>
        <taxon>Microbacteriaceae</taxon>
        <taxon>Leucobacter</taxon>
    </lineage>
</organism>
<comment type="pathway">
    <text evidence="1">Cell wall biogenesis; cell wall polysaccharide biosynthesis.</text>
</comment>
<proteinExistence type="inferred from homology"/>
<keyword evidence="3" id="KW-0328">Glycosyltransferase</keyword>
<comment type="similarity">
    <text evidence="2">Belongs to the glycosyltransferase 2 family.</text>
</comment>
<dbReference type="Gene3D" id="3.90.550.10">
    <property type="entry name" value="Spore Coat Polysaccharide Biosynthesis Protein SpsA, Chain A"/>
    <property type="match status" value="1"/>
</dbReference>
<dbReference type="SUPFAM" id="SSF53448">
    <property type="entry name" value="Nucleotide-diphospho-sugar transferases"/>
    <property type="match status" value="1"/>
</dbReference>
<evidence type="ECO:0000313" key="6">
    <source>
        <dbReference type="EMBL" id="MBO2988801.1"/>
    </source>
</evidence>